<accession>A0A268NY39</accession>
<evidence type="ECO:0000313" key="1">
    <source>
        <dbReference type="EMBL" id="PAE87935.1"/>
    </source>
</evidence>
<dbReference type="AlphaFoldDB" id="A0A268NY39"/>
<reference evidence="1 2" key="1">
    <citation type="submission" date="2017-07" db="EMBL/GenBank/DDBJ databases">
        <title>Isolation and whole genome analysis of endospore-forming bacteria from heroin.</title>
        <authorList>
            <person name="Kalinowski J."/>
            <person name="Ahrens B."/>
            <person name="Al-Dilaimi A."/>
            <person name="Winkler A."/>
            <person name="Wibberg D."/>
            <person name="Schleenbecker U."/>
            <person name="Ruckert C."/>
            <person name="Wolfel R."/>
            <person name="Grass G."/>
        </authorList>
    </citation>
    <scope>NUCLEOTIDE SEQUENCE [LARGE SCALE GENOMIC DNA]</scope>
    <source>
        <strain evidence="1 2">7539</strain>
    </source>
</reference>
<evidence type="ECO:0000313" key="2">
    <source>
        <dbReference type="Proteomes" id="UP000216207"/>
    </source>
</evidence>
<gene>
    <name evidence="1" type="ORF">CHH72_15835</name>
</gene>
<organism evidence="1 2">
    <name type="scientific">Shouchella clausii</name>
    <name type="common">Alkalihalobacillus clausii</name>
    <dbReference type="NCBI Taxonomy" id="79880"/>
    <lineage>
        <taxon>Bacteria</taxon>
        <taxon>Bacillati</taxon>
        <taxon>Bacillota</taxon>
        <taxon>Bacilli</taxon>
        <taxon>Bacillales</taxon>
        <taxon>Bacillaceae</taxon>
        <taxon>Shouchella</taxon>
    </lineage>
</organism>
<dbReference type="Proteomes" id="UP000216207">
    <property type="component" value="Unassembled WGS sequence"/>
</dbReference>
<protein>
    <submittedName>
        <fullName evidence="1">Uncharacterized protein</fullName>
    </submittedName>
</protein>
<name>A0A268NY39_SHOCL</name>
<comment type="caution">
    <text evidence="1">The sequence shown here is derived from an EMBL/GenBank/DDBJ whole genome shotgun (WGS) entry which is preliminary data.</text>
</comment>
<dbReference type="EMBL" id="NPCC01000025">
    <property type="protein sequence ID" value="PAE87935.1"/>
    <property type="molecule type" value="Genomic_DNA"/>
</dbReference>
<sequence>MYACKVTCRTTLYHDFGNGTPNLASTKALFHAHYQNPVSDCLRVTDLSNYKHWKNQFNEVAATALVEVLVPYERHVDFMEDYESLACRLSRRLLPIKGAAIQVIESEWLTPYRSEGFYRESQPKKKI</sequence>
<dbReference type="RefSeq" id="WP_095326924.1">
    <property type="nucleotide sequence ID" value="NZ_NPCC01000025.1"/>
</dbReference>
<proteinExistence type="predicted"/>